<dbReference type="SUPFAM" id="SSF160631">
    <property type="entry name" value="SMI1/KNR4-like"/>
    <property type="match status" value="1"/>
</dbReference>
<dbReference type="InterPro" id="IPR037883">
    <property type="entry name" value="Knr4/Smi1-like_sf"/>
</dbReference>
<comment type="caution">
    <text evidence="2">The sequence shown here is derived from an EMBL/GenBank/DDBJ whole genome shotgun (WGS) entry which is preliminary data.</text>
</comment>
<proteinExistence type="predicted"/>
<organism evidence="2 3">
    <name type="scientific">Rubritalea halochordaticola</name>
    <dbReference type="NCBI Taxonomy" id="714537"/>
    <lineage>
        <taxon>Bacteria</taxon>
        <taxon>Pseudomonadati</taxon>
        <taxon>Verrucomicrobiota</taxon>
        <taxon>Verrucomicrobiia</taxon>
        <taxon>Verrucomicrobiales</taxon>
        <taxon>Rubritaleaceae</taxon>
        <taxon>Rubritalea</taxon>
    </lineage>
</organism>
<dbReference type="RefSeq" id="WP_346189424.1">
    <property type="nucleotide sequence ID" value="NZ_BAABRL010000010.1"/>
</dbReference>
<dbReference type="EMBL" id="BAABRL010000010">
    <property type="protein sequence ID" value="GAA5496814.1"/>
    <property type="molecule type" value="Genomic_DNA"/>
</dbReference>
<protein>
    <recommendedName>
        <fullName evidence="1">Knr4/Smi1-like domain-containing protein</fullName>
    </recommendedName>
</protein>
<dbReference type="Proteomes" id="UP001424741">
    <property type="component" value="Unassembled WGS sequence"/>
</dbReference>
<evidence type="ECO:0000313" key="3">
    <source>
        <dbReference type="Proteomes" id="UP001424741"/>
    </source>
</evidence>
<gene>
    <name evidence="2" type="ORF">Rhal01_02999</name>
</gene>
<name>A0ABP9V2B2_9BACT</name>
<accession>A0ABP9V2B2</accession>
<keyword evidence="3" id="KW-1185">Reference proteome</keyword>
<evidence type="ECO:0000313" key="2">
    <source>
        <dbReference type="EMBL" id="GAA5496814.1"/>
    </source>
</evidence>
<dbReference type="Pfam" id="PF09346">
    <property type="entry name" value="SMI1_KNR4"/>
    <property type="match status" value="1"/>
</dbReference>
<reference evidence="2 3" key="1">
    <citation type="submission" date="2024-02" db="EMBL/GenBank/DDBJ databases">
        <title>Rubritalea halochordaticola NBRC 107102.</title>
        <authorList>
            <person name="Ichikawa N."/>
            <person name="Katano-Makiyama Y."/>
            <person name="Hidaka K."/>
        </authorList>
    </citation>
    <scope>NUCLEOTIDE SEQUENCE [LARGE SCALE GENOMIC DNA]</scope>
    <source>
        <strain evidence="2 3">NBRC 107102</strain>
    </source>
</reference>
<sequence length="175" mass="20110">MIKDLIDKALAHWVGLKLNCHPGHIPSNMLTGEAQDDWAFWVAVPSTVTDGDIAELEGEWAIRLSPQYREVLQHRHFIELQIGEVSLFPHPSDGWKEAIRKRVFGCYPRELLYGRGFLPFADFSDWGLWCFGINDQNVDGEYPIYLWDHDKPDEFQRIADDLTSGLTEQAKPQNA</sequence>
<feature type="domain" description="Knr4/Smi1-like" evidence="1">
    <location>
        <begin position="48"/>
        <end position="165"/>
    </location>
</feature>
<dbReference type="InterPro" id="IPR018958">
    <property type="entry name" value="Knr4/Smi1-like_dom"/>
</dbReference>
<dbReference type="Gene3D" id="3.40.1580.10">
    <property type="entry name" value="SMI1/KNR4-like"/>
    <property type="match status" value="1"/>
</dbReference>
<evidence type="ECO:0000259" key="1">
    <source>
        <dbReference type="Pfam" id="PF09346"/>
    </source>
</evidence>